<evidence type="ECO:0000256" key="1">
    <source>
        <dbReference type="ARBA" id="ARBA00023125"/>
    </source>
</evidence>
<keyword evidence="2" id="KW-0233">DNA recombination</keyword>
<evidence type="ECO:0000313" key="5">
    <source>
        <dbReference type="EMBL" id="RHF76877.1"/>
    </source>
</evidence>
<dbReference type="InterPro" id="IPR035386">
    <property type="entry name" value="Arm-DNA-bind_5"/>
</dbReference>
<dbReference type="InterPro" id="IPR050090">
    <property type="entry name" value="Tyrosine_recombinase_XerCD"/>
</dbReference>
<feature type="domain" description="Phage integrase SAM-like" evidence="3">
    <location>
        <begin position="108"/>
        <end position="198"/>
    </location>
</feature>
<dbReference type="GO" id="GO:0006310">
    <property type="term" value="P:DNA recombination"/>
    <property type="evidence" value="ECO:0007669"/>
    <property type="project" value="UniProtKB-KW"/>
</dbReference>
<comment type="caution">
    <text evidence="5">The sequence shown here is derived from an EMBL/GenBank/DDBJ whole genome shotgun (WGS) entry which is preliminary data.</text>
</comment>
<dbReference type="SUPFAM" id="SSF56349">
    <property type="entry name" value="DNA breaking-rejoining enzymes"/>
    <property type="match status" value="1"/>
</dbReference>
<dbReference type="Pfam" id="PF17293">
    <property type="entry name" value="Arm-DNA-bind_5"/>
    <property type="match status" value="1"/>
</dbReference>
<dbReference type="Gene3D" id="1.10.150.130">
    <property type="match status" value="1"/>
</dbReference>
<protein>
    <submittedName>
        <fullName evidence="5">Recombinase</fullName>
    </submittedName>
</protein>
<dbReference type="Gene3D" id="1.10.443.10">
    <property type="entry name" value="Intergrase catalytic core"/>
    <property type="match status" value="1"/>
</dbReference>
<dbReference type="InterPro" id="IPR010998">
    <property type="entry name" value="Integrase_recombinase_N"/>
</dbReference>
<dbReference type="EMBL" id="QRHJ01000009">
    <property type="protein sequence ID" value="RHF76877.1"/>
    <property type="molecule type" value="Genomic_DNA"/>
</dbReference>
<evidence type="ECO:0000313" key="6">
    <source>
        <dbReference type="Proteomes" id="UP000283762"/>
    </source>
</evidence>
<dbReference type="RefSeq" id="WP_118206883.1">
    <property type="nucleotide sequence ID" value="NZ_QRHJ01000009.1"/>
</dbReference>
<dbReference type="Pfam" id="PF13102">
    <property type="entry name" value="Phage_int_SAM_5"/>
    <property type="match status" value="1"/>
</dbReference>
<organism evidence="5 6">
    <name type="scientific">Bacteroides stercoris</name>
    <dbReference type="NCBI Taxonomy" id="46506"/>
    <lineage>
        <taxon>Bacteria</taxon>
        <taxon>Pseudomonadati</taxon>
        <taxon>Bacteroidota</taxon>
        <taxon>Bacteroidia</taxon>
        <taxon>Bacteroidales</taxon>
        <taxon>Bacteroidaceae</taxon>
        <taxon>Bacteroides</taxon>
    </lineage>
</organism>
<dbReference type="InterPro" id="IPR025269">
    <property type="entry name" value="SAM-like_dom"/>
</dbReference>
<dbReference type="Proteomes" id="UP000283762">
    <property type="component" value="Unassembled WGS sequence"/>
</dbReference>
<evidence type="ECO:0000256" key="2">
    <source>
        <dbReference type="ARBA" id="ARBA00023172"/>
    </source>
</evidence>
<sequence length="401" mass="47045">MATVKFYLDKRRQKKDGTYPIKLNVFHNKQIMIATQLSASEKEWNGNEYSVRAQNYKPRNIVARGIINKAEIVILTLEQQGKLKSTTDKALKKMIEEAVSSKVENQKTFLYYLDEFVSKKTNQGTKSIYTTTRNKIEEYDSHCTFESMDKSWLENFEAWMAKTMKVNAYAIHLRNIRSVFNYAIDEEYTTLYPFRRFSIKKEETRKRSLTAEQLRLLRDYPCEEYQIRYRDMFMLMFYLIGVNAADLFNAKHSALVNGRFEYKRAKTGKLYSIKVEPEAQAIIEKYKGKDYLLNIMDDYGNYKDFLHRMGIGLKQIGETERKGLGGKKSRNPLFPDLSSYWARHTWATVAAELDVPKEVIAHALGHSWANSTTTDIYIRFDMKKVDEANRKVIDYVNVFKK</sequence>
<feature type="domain" description="Arm DNA-binding" evidence="4">
    <location>
        <begin position="6"/>
        <end position="83"/>
    </location>
</feature>
<reference evidence="5 6" key="1">
    <citation type="submission" date="2018-08" db="EMBL/GenBank/DDBJ databases">
        <title>A genome reference for cultivated species of the human gut microbiota.</title>
        <authorList>
            <person name="Zou Y."/>
            <person name="Xue W."/>
            <person name="Luo G."/>
        </authorList>
    </citation>
    <scope>NUCLEOTIDE SEQUENCE [LARGE SCALE GENOMIC DNA]</scope>
    <source>
        <strain evidence="5 6">AM25-16</strain>
    </source>
</reference>
<dbReference type="PANTHER" id="PTHR30349">
    <property type="entry name" value="PHAGE INTEGRASE-RELATED"/>
    <property type="match status" value="1"/>
</dbReference>
<evidence type="ECO:0000259" key="4">
    <source>
        <dbReference type="Pfam" id="PF17293"/>
    </source>
</evidence>
<dbReference type="PANTHER" id="PTHR30349:SF64">
    <property type="entry name" value="PROPHAGE INTEGRASE INTD-RELATED"/>
    <property type="match status" value="1"/>
</dbReference>
<name>A0A414Q806_BACSE</name>
<keyword evidence="1" id="KW-0238">DNA-binding</keyword>
<gene>
    <name evidence="5" type="ORF">DW668_04625</name>
</gene>
<dbReference type="GO" id="GO:0015074">
    <property type="term" value="P:DNA integration"/>
    <property type="evidence" value="ECO:0007669"/>
    <property type="project" value="InterPro"/>
</dbReference>
<proteinExistence type="predicted"/>
<dbReference type="GO" id="GO:0003677">
    <property type="term" value="F:DNA binding"/>
    <property type="evidence" value="ECO:0007669"/>
    <property type="project" value="UniProtKB-KW"/>
</dbReference>
<dbReference type="AlphaFoldDB" id="A0A414Q806"/>
<accession>A0A414Q806</accession>
<dbReference type="InterPro" id="IPR011010">
    <property type="entry name" value="DNA_brk_join_enz"/>
</dbReference>
<evidence type="ECO:0000259" key="3">
    <source>
        <dbReference type="Pfam" id="PF13102"/>
    </source>
</evidence>
<dbReference type="InterPro" id="IPR013762">
    <property type="entry name" value="Integrase-like_cat_sf"/>
</dbReference>